<feature type="domain" description="RRN6 K-rich C-terminal" evidence="2">
    <location>
        <begin position="1002"/>
        <end position="1181"/>
    </location>
</feature>
<feature type="region of interest" description="Disordered" evidence="1">
    <location>
        <begin position="625"/>
        <end position="650"/>
    </location>
</feature>
<dbReference type="STRING" id="5288.A0A5C5FVH7"/>
<dbReference type="AlphaFoldDB" id="A0A5C5FVH7"/>
<accession>A0A5C5FVH7</accession>
<keyword evidence="4" id="KW-1185">Reference proteome</keyword>
<feature type="compositionally biased region" description="Basic residues" evidence="1">
    <location>
        <begin position="1169"/>
        <end position="1181"/>
    </location>
</feature>
<evidence type="ECO:0000313" key="4">
    <source>
        <dbReference type="Proteomes" id="UP000311382"/>
    </source>
</evidence>
<feature type="region of interest" description="Disordered" evidence="1">
    <location>
        <begin position="264"/>
        <end position="292"/>
    </location>
</feature>
<feature type="region of interest" description="Disordered" evidence="1">
    <location>
        <begin position="1034"/>
        <end position="1181"/>
    </location>
</feature>
<evidence type="ECO:0000259" key="2">
    <source>
        <dbReference type="Pfam" id="PF20639"/>
    </source>
</evidence>
<name>A0A5C5FVH7_9BASI</name>
<feature type="region of interest" description="Disordered" evidence="1">
    <location>
        <begin position="918"/>
        <end position="994"/>
    </location>
</feature>
<dbReference type="PANTHER" id="PTHR28221:SF2">
    <property type="entry name" value="RNA POLYMERASE I-SPECIFIC TRANSCRIPTION INITIATION FACTOR RRN6"/>
    <property type="match status" value="1"/>
</dbReference>
<dbReference type="PANTHER" id="PTHR28221">
    <property type="entry name" value="RNA POLYMERASE I-SPECIFIC TRANSCRIPTION INITIATION FACTOR RRN6"/>
    <property type="match status" value="1"/>
</dbReference>
<sequence length="1181" mass="125113">MLHGPVALSAPPSLQQLCATLTLPLSPHSLLAPLTRLTCHAGANSRPDPLDCDGGYPCSACRTLGARCAYPRATTPPSAWTTIDNAAVQRWPESTQLVPGQAVAFRLTAERDAQGRVEAFGREWMVANDEDLRIRPRRGKTRLLFPASIDERGETEAVDLGGDALDFAKEGQILLNLHQVLPHDPLQPTVGLNAALHDRGAAAKQSRILRTFEPVVPNFGNVLAACEVPLEGEASSSTCIAFRRAATPGGRPCAVGWGSFAPLPREHRAPSRKGKERATDEDGAQPSSAFRASTASLFTSDHPVRQVELSTLGDGSSALLGVRTQTSLDLVHLSLPSPFDVSLPPTPLSRFTYTAASLSRRPIADFSFGPSPGAGLVVDTDGALFGWGLGVRGSGRIGDKDWAGGQPEMFRLRRGRKKGVGGYSGMARVQCGGVRGTDAVVAVEDEVLLYDLRSPRDSLQLVDPFLLAQHLPHGETDPARVVSLLRRSPASLAGSAARTSQHVVATTQDVLYLDARMPSRALLRWKHGRVGLEAKGADLTLSLLEVPSHPDEAEAGVGRAALTSRLHPHIELYTTQSDPTMAPRFALEPYAVSGPQMATSRTGERLARAGTAFVPLPRTLSASSAASAEAAADAMDVDGEHSSDDDDTPAVRRERLAAAARSARNRSWRVVEAGSRGELCAREVELARFAASTDVDDDEAGGVAEKGAAREAYGEEVARLGAGAERARRARLSGDRRKREEERWMDVRALRKALAPERVLEACAADEEAGGEGVADAAARIVREAAGVAEGDVGALSALELLSLAQKRSTAMDDDDNDDALAVKPLPRHSPYQVCMPTPSDPASALAASLTAAPAAICLAPEDPPTHFSTLLPRTPAPAPVVFAPEASPAARLRAFAASSVARQHELASHVLLPRAIEPDEPSRAPNQPQPTDEDPPALHFSYLRPQRRQPAAADGANGGGGDDLDGTAALPRPGMHAKTSARRRRREHDPPSLDSLGARLLLAEWHVGADPRSYAWHSPYEDDQAKDLDALAVSQAQASSSSRRKKRDREAAAAAASASSSSWQPSFPPSSAGDFASSQHSYFPSLAPPQLPPAIGSSQPPSQMQSQDWPHLAATQPSISVSGPADPSFATSQQQVPPDFGGAASQVVPGAFGSRLAVGGRGTERDKDRKKKAKKRVSGF</sequence>
<gene>
    <name evidence="3" type="ORF">DMC30DRAFT_352608</name>
</gene>
<reference evidence="3 4" key="1">
    <citation type="submission" date="2019-03" db="EMBL/GenBank/DDBJ databases">
        <title>Rhodosporidium diobovatum UCD-FST 08-225 genome sequencing, assembly, and annotation.</title>
        <authorList>
            <person name="Fakankun I.U."/>
            <person name="Fristensky B."/>
            <person name="Levin D.B."/>
        </authorList>
    </citation>
    <scope>NUCLEOTIDE SEQUENCE [LARGE SCALE GENOMIC DNA]</scope>
    <source>
        <strain evidence="3 4">UCD-FST 08-225</strain>
    </source>
</reference>
<dbReference type="Proteomes" id="UP000311382">
    <property type="component" value="Unassembled WGS sequence"/>
</dbReference>
<dbReference type="EMBL" id="SOZI01000072">
    <property type="protein sequence ID" value="TNY20246.1"/>
    <property type="molecule type" value="Genomic_DNA"/>
</dbReference>
<evidence type="ECO:0000313" key="3">
    <source>
        <dbReference type="EMBL" id="TNY20246.1"/>
    </source>
</evidence>
<dbReference type="InterPro" id="IPR048536">
    <property type="entry name" value="Rrn6_K-rich"/>
</dbReference>
<dbReference type="InterPro" id="IPR019350">
    <property type="entry name" value="RNA_pol_I-sp_TIF_RRN6-like"/>
</dbReference>
<comment type="caution">
    <text evidence="3">The sequence shown here is derived from an EMBL/GenBank/DDBJ whole genome shotgun (WGS) entry which is preliminary data.</text>
</comment>
<proteinExistence type="predicted"/>
<dbReference type="OrthoDB" id="2382881at2759"/>
<evidence type="ECO:0000256" key="1">
    <source>
        <dbReference type="SAM" id="MobiDB-lite"/>
    </source>
</evidence>
<dbReference type="Pfam" id="PF20639">
    <property type="entry name" value="Rrn6_K-rich"/>
    <property type="match status" value="1"/>
</dbReference>
<organism evidence="3 4">
    <name type="scientific">Rhodotorula diobovata</name>
    <dbReference type="NCBI Taxonomy" id="5288"/>
    <lineage>
        <taxon>Eukaryota</taxon>
        <taxon>Fungi</taxon>
        <taxon>Dikarya</taxon>
        <taxon>Basidiomycota</taxon>
        <taxon>Pucciniomycotina</taxon>
        <taxon>Microbotryomycetes</taxon>
        <taxon>Sporidiobolales</taxon>
        <taxon>Sporidiobolaceae</taxon>
        <taxon>Rhodotorula</taxon>
    </lineage>
</organism>
<protein>
    <submittedName>
        <fullName evidence="3">Proteophosphoglycan ppg4</fullName>
    </submittedName>
</protein>
<feature type="compositionally biased region" description="Low complexity" evidence="1">
    <location>
        <begin position="625"/>
        <end position="634"/>
    </location>
</feature>
<feature type="compositionally biased region" description="Low complexity" evidence="1">
    <location>
        <begin position="1053"/>
        <end position="1073"/>
    </location>
</feature>
<feature type="compositionally biased region" description="Low complexity" evidence="1">
    <location>
        <begin position="1098"/>
        <end position="1108"/>
    </location>
</feature>